<feature type="compositionally biased region" description="Basic residues" evidence="1">
    <location>
        <begin position="16"/>
        <end position="28"/>
    </location>
</feature>
<organism evidence="3 4">
    <name type="scientific">Actinacidiphila cocklensis</name>
    <dbReference type="NCBI Taxonomy" id="887465"/>
    <lineage>
        <taxon>Bacteria</taxon>
        <taxon>Bacillati</taxon>
        <taxon>Actinomycetota</taxon>
        <taxon>Actinomycetes</taxon>
        <taxon>Kitasatosporales</taxon>
        <taxon>Streptomycetaceae</taxon>
        <taxon>Actinacidiphila</taxon>
    </lineage>
</organism>
<dbReference type="GO" id="GO:0006313">
    <property type="term" value="P:DNA transposition"/>
    <property type="evidence" value="ECO:0007669"/>
    <property type="project" value="InterPro"/>
</dbReference>
<dbReference type="InterPro" id="IPR002559">
    <property type="entry name" value="Transposase_11"/>
</dbReference>
<feature type="region of interest" description="Disordered" evidence="1">
    <location>
        <begin position="1"/>
        <end position="32"/>
    </location>
</feature>
<gene>
    <name evidence="3" type="ORF">SCOCK_150189</name>
</gene>
<dbReference type="GO" id="GO:0003677">
    <property type="term" value="F:DNA binding"/>
    <property type="evidence" value="ECO:0007669"/>
    <property type="project" value="InterPro"/>
</dbReference>
<dbReference type="EMBL" id="CAJSLV010000043">
    <property type="protein sequence ID" value="CAG6392217.1"/>
    <property type="molecule type" value="Genomic_DNA"/>
</dbReference>
<sequence length="188" mass="21404">MRHDRPAAGHPGAARGCHRPAGRHRHAARAADTVPHCHEAVGRFRLHRSAGHLDPAVLQLIVTVIKRSDDVKGFVVLPRRWVVERSFGWLMRLRRLSRDVERRCDQICRTSHTPSHQGGWGYRQGQPPRHPRLRGPRLLHPTQTGHRPKRHRAGLSLYQVVRELQLLLATRAGACPTCHRNIPTPIHT</sequence>
<name>A0A9W4GPG0_9ACTN</name>
<dbReference type="AlphaFoldDB" id="A0A9W4GPG0"/>
<evidence type="ECO:0000256" key="1">
    <source>
        <dbReference type="SAM" id="MobiDB-lite"/>
    </source>
</evidence>
<evidence type="ECO:0000313" key="4">
    <source>
        <dbReference type="Proteomes" id="UP001152519"/>
    </source>
</evidence>
<protein>
    <recommendedName>
        <fullName evidence="2">Transposase IS4-like domain-containing protein</fullName>
    </recommendedName>
</protein>
<dbReference type="Proteomes" id="UP001152519">
    <property type="component" value="Unassembled WGS sequence"/>
</dbReference>
<proteinExistence type="predicted"/>
<dbReference type="GO" id="GO:0004803">
    <property type="term" value="F:transposase activity"/>
    <property type="evidence" value="ECO:0007669"/>
    <property type="project" value="InterPro"/>
</dbReference>
<keyword evidence="4" id="KW-1185">Reference proteome</keyword>
<reference evidence="3" key="1">
    <citation type="submission" date="2021-05" db="EMBL/GenBank/DDBJ databases">
        <authorList>
            <person name="Arsene-Ploetze F."/>
        </authorList>
    </citation>
    <scope>NUCLEOTIDE SEQUENCE</scope>
    <source>
        <strain evidence="3">DSM 42138</strain>
    </source>
</reference>
<accession>A0A9W4GPG0</accession>
<dbReference type="PANTHER" id="PTHR30007:SF0">
    <property type="entry name" value="TRANSPOSASE"/>
    <property type="match status" value="1"/>
</dbReference>
<dbReference type="PANTHER" id="PTHR30007">
    <property type="entry name" value="PHP DOMAIN PROTEIN"/>
    <property type="match status" value="1"/>
</dbReference>
<evidence type="ECO:0000313" key="3">
    <source>
        <dbReference type="EMBL" id="CAG6392217.1"/>
    </source>
</evidence>
<feature type="domain" description="Transposase IS4-like" evidence="2">
    <location>
        <begin position="64"/>
        <end position="102"/>
    </location>
</feature>
<comment type="caution">
    <text evidence="3">The sequence shown here is derived from an EMBL/GenBank/DDBJ whole genome shotgun (WGS) entry which is preliminary data.</text>
</comment>
<dbReference type="Pfam" id="PF01609">
    <property type="entry name" value="DDE_Tnp_1"/>
    <property type="match status" value="1"/>
</dbReference>
<evidence type="ECO:0000259" key="2">
    <source>
        <dbReference type="Pfam" id="PF01609"/>
    </source>
</evidence>